<dbReference type="Pfam" id="PF13183">
    <property type="entry name" value="Fer4_8"/>
    <property type="match status" value="1"/>
</dbReference>
<keyword evidence="4" id="KW-0560">Oxidoreductase</keyword>
<dbReference type="SUPFAM" id="SSF46548">
    <property type="entry name" value="alpha-helical ferredoxin"/>
    <property type="match status" value="1"/>
</dbReference>
<evidence type="ECO:0000256" key="3">
    <source>
        <dbReference type="ARBA" id="ARBA00022827"/>
    </source>
</evidence>
<evidence type="ECO:0000256" key="2">
    <source>
        <dbReference type="ARBA" id="ARBA00022630"/>
    </source>
</evidence>
<feature type="domain" description="4Fe-4S ferredoxin-type" evidence="5">
    <location>
        <begin position="612"/>
        <end position="643"/>
    </location>
</feature>
<dbReference type="PROSITE" id="PS00198">
    <property type="entry name" value="4FE4S_FER_1"/>
    <property type="match status" value="1"/>
</dbReference>
<dbReference type="InterPro" id="IPR009051">
    <property type="entry name" value="Helical_ferredxn"/>
</dbReference>
<evidence type="ECO:0000256" key="1">
    <source>
        <dbReference type="ARBA" id="ARBA00001974"/>
    </source>
</evidence>
<keyword evidence="8" id="KW-1185">Reference proteome</keyword>
<dbReference type="Pfam" id="PF02754">
    <property type="entry name" value="CCG"/>
    <property type="match status" value="1"/>
</dbReference>
<proteinExistence type="predicted"/>
<reference evidence="7 8" key="1">
    <citation type="journal article" date="2019" name="Int. J. Syst. Evol. Microbiol.">
        <title>The Global Catalogue of Microorganisms (GCM) 10K type strain sequencing project: providing services to taxonomists for standard genome sequencing and annotation.</title>
        <authorList>
            <consortium name="The Broad Institute Genomics Platform"/>
            <consortium name="The Broad Institute Genome Sequencing Center for Infectious Disease"/>
            <person name="Wu L."/>
            <person name="Ma J."/>
        </authorList>
    </citation>
    <scope>NUCLEOTIDE SEQUENCE [LARGE SCALE GENOMIC DNA]</scope>
    <source>
        <strain evidence="7 8">CGMCC 1.10387</strain>
    </source>
</reference>
<keyword evidence="2" id="KW-0285">Flavoprotein</keyword>
<evidence type="ECO:0000259" key="6">
    <source>
        <dbReference type="PROSITE" id="PS51387"/>
    </source>
</evidence>
<name>A0ABD6DYF1_9EURY</name>
<dbReference type="Pfam" id="PF02913">
    <property type="entry name" value="FAD-oxidase_C"/>
    <property type="match status" value="1"/>
</dbReference>
<evidence type="ECO:0000313" key="8">
    <source>
        <dbReference type="Proteomes" id="UP001597092"/>
    </source>
</evidence>
<dbReference type="PROSITE" id="PS51387">
    <property type="entry name" value="FAD_PCMH"/>
    <property type="match status" value="1"/>
</dbReference>
<organism evidence="7 8">
    <name type="scientific">Halobellus litoreus</name>
    <dbReference type="NCBI Taxonomy" id="755310"/>
    <lineage>
        <taxon>Archaea</taxon>
        <taxon>Methanobacteriati</taxon>
        <taxon>Methanobacteriota</taxon>
        <taxon>Stenosarchaea group</taxon>
        <taxon>Halobacteria</taxon>
        <taxon>Halobacteriales</taxon>
        <taxon>Haloferacaceae</taxon>
        <taxon>Halobellus</taxon>
    </lineage>
</organism>
<dbReference type="Proteomes" id="UP001597092">
    <property type="component" value="Unassembled WGS sequence"/>
</dbReference>
<keyword evidence="3" id="KW-0274">FAD</keyword>
<feature type="domain" description="FAD-binding PCMH-type" evidence="6">
    <location>
        <begin position="42"/>
        <end position="272"/>
    </location>
</feature>
<dbReference type="InterPro" id="IPR016171">
    <property type="entry name" value="Vanillyl_alc_oxidase_C-sub2"/>
</dbReference>
<dbReference type="InterPro" id="IPR036318">
    <property type="entry name" value="FAD-bd_PCMH-like_sf"/>
</dbReference>
<evidence type="ECO:0000259" key="5">
    <source>
        <dbReference type="PROSITE" id="PS51379"/>
    </source>
</evidence>
<dbReference type="SUPFAM" id="SSF56176">
    <property type="entry name" value="FAD-binding/transporter-associated domain-like"/>
    <property type="match status" value="1"/>
</dbReference>
<accession>A0ABD6DYF1</accession>
<dbReference type="Gene3D" id="3.30.465.10">
    <property type="match status" value="2"/>
</dbReference>
<dbReference type="InterPro" id="IPR004017">
    <property type="entry name" value="Cys_rich_dom"/>
</dbReference>
<dbReference type="PANTHER" id="PTHR11748">
    <property type="entry name" value="D-LACTATE DEHYDROGENASE"/>
    <property type="match status" value="1"/>
</dbReference>
<dbReference type="InterPro" id="IPR016166">
    <property type="entry name" value="FAD-bd_PCMH"/>
</dbReference>
<dbReference type="InterPro" id="IPR004113">
    <property type="entry name" value="FAD-bd_oxidored_4_C"/>
</dbReference>
<dbReference type="PROSITE" id="PS51379">
    <property type="entry name" value="4FE4S_FER_2"/>
    <property type="match status" value="1"/>
</dbReference>
<dbReference type="Pfam" id="PF01565">
    <property type="entry name" value="FAD_binding_4"/>
    <property type="match status" value="1"/>
</dbReference>
<dbReference type="InterPro" id="IPR016164">
    <property type="entry name" value="FAD-linked_Oxase-like_C"/>
</dbReference>
<evidence type="ECO:0000313" key="7">
    <source>
        <dbReference type="EMBL" id="MFD1687256.1"/>
    </source>
</evidence>
<protein>
    <submittedName>
        <fullName evidence="7">FAD-binding and (Fe-S)-binding domain-containing protein</fullName>
    </submittedName>
</protein>
<dbReference type="RefSeq" id="WP_256308980.1">
    <property type="nucleotide sequence ID" value="NZ_JANHAW010000003.1"/>
</dbReference>
<dbReference type="InterPro" id="IPR016169">
    <property type="entry name" value="FAD-bd_PCMH_sub2"/>
</dbReference>
<comment type="caution">
    <text evidence="7">The sequence shown here is derived from an EMBL/GenBank/DDBJ whole genome shotgun (WGS) entry which is preliminary data.</text>
</comment>
<dbReference type="GO" id="GO:0016491">
    <property type="term" value="F:oxidoreductase activity"/>
    <property type="evidence" value="ECO:0007669"/>
    <property type="project" value="UniProtKB-KW"/>
</dbReference>
<dbReference type="Gene3D" id="1.10.1060.10">
    <property type="entry name" value="Alpha-helical ferredoxin"/>
    <property type="match status" value="1"/>
</dbReference>
<dbReference type="AlphaFoldDB" id="A0ABD6DYF1"/>
<dbReference type="Gene3D" id="1.10.45.10">
    <property type="entry name" value="Vanillyl-alcohol Oxidase, Chain A, domain 4"/>
    <property type="match status" value="1"/>
</dbReference>
<dbReference type="SUPFAM" id="SSF55103">
    <property type="entry name" value="FAD-linked oxidases, C-terminal domain"/>
    <property type="match status" value="1"/>
</dbReference>
<dbReference type="InterPro" id="IPR017900">
    <property type="entry name" value="4Fe4S_Fe_S_CS"/>
</dbReference>
<dbReference type="Gene3D" id="3.30.70.2740">
    <property type="match status" value="1"/>
</dbReference>
<dbReference type="InterPro" id="IPR017896">
    <property type="entry name" value="4Fe4S_Fe-S-bd"/>
</dbReference>
<sequence>MAAHTSPPDPATTVTTLTDRLAGNVATGDAERALFATDASVYRQQPEIVVFPQTVTDVQEAIAFASETGRSVTARGAGSSLTGNAIGSGVIIDTTQHLTDIQEINPAEQSVTVDPGVVLNELNESLQEYGLYFPPDPSTSDTCTIGGMVANDAAGAHSVRHGTTRDNVESVEVVLADGSIATFGEVDGEALEQLLATEGRVGEVTQTVSDLCQEHADEIAEQYPDVDRNSSGYDLQSAGDADGQWLDLSKLLVGSEGTLGFITSVTLDLTPRPERRAAAMIYYENVVMAADAVQSTLTADPSAVELIDDTVLKYARSAWNFERIPEDAGAALLVEVESTSERAISDRLDVAIDMARTDSTVAVERAVESDEQETLWKIRKASNPLLNRRPGPEEAPSFIEDAAIPTSELAGYLSEVLEVLDKYALETSGFGHAGQGVLHIKPFLDLRTVEDREIFEAVSEEVHTIVLKHGGSVSGEHGDGRLRSRYVKQQYGKELYAAFRRVKQAFDPEGVFNPGIIVPDSGGTVAELDEGFRYEDYEPSAPEPSLDFGEEKVGGHIERCNGCSKCRSTGDGVMCPTYRATRDEVMSTRGRANLLREAMDGTLGQDAIESDWFHEEVLDLCISCKGCETECPTGVDMAKLKTELKHQKHQSDGIPLRSRLFANIRFVNRLGTALAPMTNWIKDRSFVKRGIEATMGIDSRRSLPDFAAESFLSWYSDRGDSSTPKSGRKVVFFPDSYTSYNHPDVGKAAVLLLENLGYDVVVPPVTDSGRASLSQGMIDRARAFAETNVDVLAPYADENTPVVGVEPSSVSALVEYDDLLDDAKGVPEIATTVSQFILDDLTPQQISDAFSVRRNQRIAYHGHCHAKAKGWSSAVRTLLSLAGYDVVETDTTCCGMAGSFGYESEHYDLSVQMGAKLENQLDAVDPDVIAVTGASCSQQLADSGRNSRHPIQLLSEGVITNSSR</sequence>
<comment type="cofactor">
    <cofactor evidence="1">
        <name>FAD</name>
        <dbReference type="ChEBI" id="CHEBI:57692"/>
    </cofactor>
</comment>
<evidence type="ECO:0000256" key="4">
    <source>
        <dbReference type="ARBA" id="ARBA00023002"/>
    </source>
</evidence>
<dbReference type="PANTHER" id="PTHR11748:SF119">
    <property type="entry name" value="D-2-HYDROXYGLUTARATE DEHYDROGENASE"/>
    <property type="match status" value="1"/>
</dbReference>
<dbReference type="EMBL" id="JBHUDP010000009">
    <property type="protein sequence ID" value="MFD1687256.1"/>
    <property type="molecule type" value="Genomic_DNA"/>
</dbReference>
<gene>
    <name evidence="7" type="ORF">ACFSAS_16780</name>
</gene>
<dbReference type="InterPro" id="IPR006094">
    <property type="entry name" value="Oxid_FAD_bind_N"/>
</dbReference>